<evidence type="ECO:0000256" key="2">
    <source>
        <dbReference type="ARBA" id="ARBA00022679"/>
    </source>
</evidence>
<keyword evidence="1" id="KW-0028">Amino-acid biosynthesis</keyword>
<gene>
    <name evidence="4" type="ORF">FRY97_06660</name>
</gene>
<dbReference type="InterPro" id="IPR011004">
    <property type="entry name" value="Trimer_LpxA-like_sf"/>
</dbReference>
<evidence type="ECO:0000313" key="4">
    <source>
        <dbReference type="EMBL" id="TXB64902.1"/>
    </source>
</evidence>
<protein>
    <submittedName>
        <fullName evidence="4">Serine acetyltransferase</fullName>
    </submittedName>
</protein>
<name>A0A5C6RU79_9BACT</name>
<dbReference type="OrthoDB" id="9801456at2"/>
<comment type="caution">
    <text evidence="4">The sequence shown here is derived from an EMBL/GenBank/DDBJ whole genome shotgun (WGS) entry which is preliminary data.</text>
</comment>
<dbReference type="GO" id="GO:0016746">
    <property type="term" value="F:acyltransferase activity"/>
    <property type="evidence" value="ECO:0007669"/>
    <property type="project" value="UniProtKB-KW"/>
</dbReference>
<evidence type="ECO:0000256" key="3">
    <source>
        <dbReference type="ARBA" id="ARBA00023315"/>
    </source>
</evidence>
<dbReference type="InterPro" id="IPR045304">
    <property type="entry name" value="LbH_SAT"/>
</dbReference>
<evidence type="ECO:0000313" key="5">
    <source>
        <dbReference type="Proteomes" id="UP000321580"/>
    </source>
</evidence>
<accession>A0A5C6RU79</accession>
<proteinExistence type="predicted"/>
<dbReference type="PANTHER" id="PTHR42811">
    <property type="entry name" value="SERINE ACETYLTRANSFERASE"/>
    <property type="match status" value="1"/>
</dbReference>
<dbReference type="Gene3D" id="1.10.3130.10">
    <property type="entry name" value="serine acetyltransferase, domain 1"/>
    <property type="match status" value="1"/>
</dbReference>
<reference evidence="4 5" key="1">
    <citation type="submission" date="2019-08" db="EMBL/GenBank/DDBJ databases">
        <title>Genome of Phaeodactylibacter luteus.</title>
        <authorList>
            <person name="Bowman J.P."/>
        </authorList>
    </citation>
    <scope>NUCLEOTIDE SEQUENCE [LARGE SCALE GENOMIC DNA]</scope>
    <source>
        <strain evidence="4 5">KCTC 42180</strain>
    </source>
</reference>
<dbReference type="CDD" id="cd03354">
    <property type="entry name" value="LbH_SAT"/>
    <property type="match status" value="1"/>
</dbReference>
<dbReference type="EMBL" id="VOOR01000010">
    <property type="protein sequence ID" value="TXB64902.1"/>
    <property type="molecule type" value="Genomic_DNA"/>
</dbReference>
<sequence>MDEQQFIERLFKSHKDSRKIPSPSEVCNWLNGLLSVMFPELSNHRYRNERELAQYYQQLKLELYTLLETIEDMLPGSARELEEAFLEELPLNYERLRMDAEAILKGDPAAVSQTEVIRTYPGFRAIAVFRLANTFHRLGVPLIPRVLTEHVHGLTGVDIHPGATIGDRFCIDHGTGIVIGETVEIGNDVKIYQGVTLGALSVRKEYAKTKRHPTIEDNVVIYSGATILGGETVIGSGSIIGGNVWITKSVAPGSRVYYKSMEEAAAPSGAAG</sequence>
<keyword evidence="2 4" id="KW-0808">Transferase</keyword>
<keyword evidence="5" id="KW-1185">Reference proteome</keyword>
<dbReference type="Proteomes" id="UP000321580">
    <property type="component" value="Unassembled WGS sequence"/>
</dbReference>
<dbReference type="SUPFAM" id="SSF51161">
    <property type="entry name" value="Trimeric LpxA-like enzymes"/>
    <property type="match status" value="1"/>
</dbReference>
<dbReference type="GO" id="GO:0008652">
    <property type="term" value="P:amino acid biosynthetic process"/>
    <property type="evidence" value="ECO:0007669"/>
    <property type="project" value="UniProtKB-KW"/>
</dbReference>
<dbReference type="RefSeq" id="WP_147166669.1">
    <property type="nucleotide sequence ID" value="NZ_VOOR01000010.1"/>
</dbReference>
<keyword evidence="3" id="KW-0012">Acyltransferase</keyword>
<dbReference type="AlphaFoldDB" id="A0A5C6RU79"/>
<organism evidence="4 5">
    <name type="scientific">Phaeodactylibacter luteus</name>
    <dbReference type="NCBI Taxonomy" id="1564516"/>
    <lineage>
        <taxon>Bacteria</taxon>
        <taxon>Pseudomonadati</taxon>
        <taxon>Bacteroidota</taxon>
        <taxon>Saprospiria</taxon>
        <taxon>Saprospirales</taxon>
        <taxon>Haliscomenobacteraceae</taxon>
        <taxon>Phaeodactylibacter</taxon>
    </lineage>
</organism>
<evidence type="ECO:0000256" key="1">
    <source>
        <dbReference type="ARBA" id="ARBA00022605"/>
    </source>
</evidence>
<dbReference type="InterPro" id="IPR042122">
    <property type="entry name" value="Ser_AcTrfase_N_sf"/>
</dbReference>
<dbReference type="Gene3D" id="2.160.10.10">
    <property type="entry name" value="Hexapeptide repeat proteins"/>
    <property type="match status" value="1"/>
</dbReference>